<organism evidence="2 3">
    <name type="scientific">Tanacetum coccineum</name>
    <dbReference type="NCBI Taxonomy" id="301880"/>
    <lineage>
        <taxon>Eukaryota</taxon>
        <taxon>Viridiplantae</taxon>
        <taxon>Streptophyta</taxon>
        <taxon>Embryophyta</taxon>
        <taxon>Tracheophyta</taxon>
        <taxon>Spermatophyta</taxon>
        <taxon>Magnoliopsida</taxon>
        <taxon>eudicotyledons</taxon>
        <taxon>Gunneridae</taxon>
        <taxon>Pentapetalae</taxon>
        <taxon>asterids</taxon>
        <taxon>campanulids</taxon>
        <taxon>Asterales</taxon>
        <taxon>Asteraceae</taxon>
        <taxon>Asteroideae</taxon>
        <taxon>Anthemideae</taxon>
        <taxon>Anthemidinae</taxon>
        <taxon>Tanacetum</taxon>
    </lineage>
</organism>
<comment type="caution">
    <text evidence="2">The sequence shown here is derived from an EMBL/GenBank/DDBJ whole genome shotgun (WGS) entry which is preliminary data.</text>
</comment>
<dbReference type="Proteomes" id="UP001151760">
    <property type="component" value="Unassembled WGS sequence"/>
</dbReference>
<reference evidence="2" key="2">
    <citation type="submission" date="2022-01" db="EMBL/GenBank/DDBJ databases">
        <authorList>
            <person name="Yamashiro T."/>
            <person name="Shiraishi A."/>
            <person name="Satake H."/>
            <person name="Nakayama K."/>
        </authorList>
    </citation>
    <scope>NUCLEOTIDE SEQUENCE</scope>
</reference>
<evidence type="ECO:0000313" key="3">
    <source>
        <dbReference type="Proteomes" id="UP001151760"/>
    </source>
</evidence>
<proteinExistence type="predicted"/>
<protein>
    <submittedName>
        <fullName evidence="2">Uncharacterized protein</fullName>
    </submittedName>
</protein>
<gene>
    <name evidence="2" type="ORF">Tco_0976596</name>
</gene>
<accession>A0ABQ5EHN6</accession>
<feature type="compositionally biased region" description="Basic and acidic residues" evidence="1">
    <location>
        <begin position="218"/>
        <end position="229"/>
    </location>
</feature>
<dbReference type="EMBL" id="BQNB010016320">
    <property type="protein sequence ID" value="GJT50439.1"/>
    <property type="molecule type" value="Genomic_DNA"/>
</dbReference>
<name>A0ABQ5EHN6_9ASTR</name>
<keyword evidence="3" id="KW-1185">Reference proteome</keyword>
<reference evidence="2" key="1">
    <citation type="journal article" date="2022" name="Int. J. Mol. Sci.">
        <title>Draft Genome of Tanacetum Coccineum: Genomic Comparison of Closely Related Tanacetum-Family Plants.</title>
        <authorList>
            <person name="Yamashiro T."/>
            <person name="Shiraishi A."/>
            <person name="Nakayama K."/>
            <person name="Satake H."/>
        </authorList>
    </citation>
    <scope>NUCLEOTIDE SEQUENCE</scope>
</reference>
<evidence type="ECO:0000313" key="2">
    <source>
        <dbReference type="EMBL" id="GJT50439.1"/>
    </source>
</evidence>
<feature type="region of interest" description="Disordered" evidence="1">
    <location>
        <begin position="204"/>
        <end position="229"/>
    </location>
</feature>
<evidence type="ECO:0000256" key="1">
    <source>
        <dbReference type="SAM" id="MobiDB-lite"/>
    </source>
</evidence>
<sequence>MMEQEVLNLVVEMMLVIVEEEHMLGKLGDEPLVFDEQLVVEMIDDERVLHKTAIVEEVNSIVEQLVKAIGNTQIDCTEIDNCLSMEMYLHSHALLLRLLLLDLLLCHTCDDLYGFEGSWSNVREVRCGWGLRKGNMICVLLAGIISAGAVGRGAGLGGAGSGFFNAEGGRRCREKGGIRWDWVGEILYWGGFARERGGKGREVGGWRRGRRPGWGGVRGDEAEMKRRDS</sequence>